<evidence type="ECO:0000313" key="11">
    <source>
        <dbReference type="Proteomes" id="UP000195141"/>
    </source>
</evidence>
<reference evidence="10" key="2">
    <citation type="submission" date="2017-05" db="EMBL/GenBank/DDBJ databases">
        <authorList>
            <consortium name="The Broad Institute Genomics Platform"/>
            <consortium name="The Broad Institute Genomic Center for Infectious Diseases"/>
            <person name="Earl A."/>
            <person name="Manson A."/>
            <person name="Schwartman J."/>
            <person name="Gilmore M."/>
            <person name="Abouelleil A."/>
            <person name="Cao P."/>
            <person name="Chapman S."/>
            <person name="Cusick C."/>
            <person name="Shea T."/>
            <person name="Young S."/>
            <person name="Neafsey D."/>
            <person name="Nusbaum C."/>
            <person name="Birren B."/>
        </authorList>
    </citation>
    <scope>NUCLEOTIDE SEQUENCE</scope>
    <source>
        <strain evidence="10">9E7_DIV0242</strain>
    </source>
</reference>
<accession>A0A242K7A1</accession>
<keyword evidence="3" id="KW-1003">Cell membrane</keyword>
<evidence type="ECO:0000256" key="7">
    <source>
        <dbReference type="SAM" id="Phobius"/>
    </source>
</evidence>
<dbReference type="Proteomes" id="UP000195141">
    <property type="component" value="Chromosome"/>
</dbReference>
<evidence type="ECO:0000256" key="6">
    <source>
        <dbReference type="ARBA" id="ARBA00023136"/>
    </source>
</evidence>
<keyword evidence="6 7" id="KW-0472">Membrane</keyword>
<dbReference type="PANTHER" id="PTHR43302:SF5">
    <property type="entry name" value="TRANSPORTER ARSB-RELATED"/>
    <property type="match status" value="1"/>
</dbReference>
<organism evidence="9">
    <name type="scientific">Candidatus Enterococcus clewellii</name>
    <dbReference type="NCBI Taxonomy" id="1834193"/>
    <lineage>
        <taxon>Bacteria</taxon>
        <taxon>Bacillati</taxon>
        <taxon>Bacillota</taxon>
        <taxon>Bacilli</taxon>
        <taxon>Lactobacillales</taxon>
        <taxon>Enterococcaceae</taxon>
        <taxon>Enterococcus</taxon>
    </lineage>
</organism>
<keyword evidence="2" id="KW-0813">Transport</keyword>
<evidence type="ECO:0000256" key="3">
    <source>
        <dbReference type="ARBA" id="ARBA00022475"/>
    </source>
</evidence>
<feature type="transmembrane region" description="Helical" evidence="7">
    <location>
        <begin position="83"/>
        <end position="106"/>
    </location>
</feature>
<feature type="transmembrane region" description="Helical" evidence="7">
    <location>
        <begin position="200"/>
        <end position="233"/>
    </location>
</feature>
<proteinExistence type="predicted"/>
<feature type="transmembrane region" description="Helical" evidence="7">
    <location>
        <begin position="308"/>
        <end position="329"/>
    </location>
</feature>
<feature type="transmembrane region" description="Helical" evidence="7">
    <location>
        <begin position="349"/>
        <end position="367"/>
    </location>
</feature>
<reference evidence="9" key="1">
    <citation type="submission" date="2017-05" db="EMBL/GenBank/DDBJ databases">
        <title>The Genome Sequence of Enterococcus sp. 9E7_DIV0242.</title>
        <authorList>
            <consortium name="The Broad Institute Genomics Platform"/>
            <consortium name="The Broad Institute Genomic Center for Infectious Diseases"/>
            <person name="Earl A."/>
            <person name="Manson A."/>
            <person name="Schwartman J."/>
            <person name="Gilmore M."/>
            <person name="Abouelleil A."/>
            <person name="Cao P."/>
            <person name="Chapman S."/>
            <person name="Cusick C."/>
            <person name="Shea T."/>
            <person name="Young S."/>
            <person name="Neafsey D."/>
            <person name="Nusbaum C."/>
            <person name="Birren B."/>
        </authorList>
    </citation>
    <scope>NUCLEOTIDE SEQUENCE [LARGE SCALE GENOMIC DNA]</scope>
    <source>
        <strain evidence="9">9E7_DIV0242</strain>
    </source>
</reference>
<protein>
    <recommendedName>
        <fullName evidence="8">Citrate transporter-like domain-containing protein</fullName>
    </recommendedName>
</protein>
<keyword evidence="5 7" id="KW-1133">Transmembrane helix</keyword>
<dbReference type="PANTHER" id="PTHR43302">
    <property type="entry name" value="TRANSPORTER ARSB-RELATED"/>
    <property type="match status" value="1"/>
</dbReference>
<dbReference type="OrthoDB" id="3177666at2"/>
<dbReference type="EMBL" id="NGMM01000003">
    <property type="protein sequence ID" value="OTP15805.1"/>
    <property type="molecule type" value="Genomic_DNA"/>
</dbReference>
<dbReference type="AlphaFoldDB" id="A0A242K7A1"/>
<feature type="transmembrane region" description="Helical" evidence="7">
    <location>
        <begin position="245"/>
        <end position="268"/>
    </location>
</feature>
<reference evidence="10" key="3">
    <citation type="submission" date="2024-03" db="EMBL/GenBank/DDBJ databases">
        <title>The Genome Sequence of Enterococcus sp. DIV0242b.</title>
        <authorList>
            <consortium name="The Broad Institute Genomics Platform"/>
            <consortium name="The Broad Institute Microbial Omics Core"/>
            <consortium name="The Broad Institute Genomic Center for Infectious Diseases"/>
            <person name="Earl A."/>
            <person name="Manson A."/>
            <person name="Gilmore M."/>
            <person name="Schwartman J."/>
            <person name="Shea T."/>
            <person name="Abouelleil A."/>
            <person name="Cao P."/>
            <person name="Chapman S."/>
            <person name="Cusick C."/>
            <person name="Young S."/>
            <person name="Neafsey D."/>
            <person name="Nusbaum C."/>
            <person name="Birren B."/>
        </authorList>
    </citation>
    <scope>NUCLEOTIDE SEQUENCE</scope>
    <source>
        <strain evidence="10">9E7_DIV0242</strain>
    </source>
</reference>
<dbReference type="EMBL" id="CP147247">
    <property type="protein sequence ID" value="WYJ92117.1"/>
    <property type="molecule type" value="Genomic_DNA"/>
</dbReference>
<evidence type="ECO:0000256" key="1">
    <source>
        <dbReference type="ARBA" id="ARBA00004651"/>
    </source>
</evidence>
<evidence type="ECO:0000259" key="8">
    <source>
        <dbReference type="Pfam" id="PF03600"/>
    </source>
</evidence>
<sequence length="368" mass="41918">MLKSIFYFFKEDLLFSFSLLAVGLSLFFGKPSADMVDFKVILCLFGLMLLIKNVENLGVLNYFAEKMIEISSNTRRLILNITLLSFFSSMLLTNDVAILTLMPIYLKITKKIDVLHKKIFGAVLLVIAANLGSSFFPFGNPQNLFLMSHFSLALSDFFHWAITLMSASLLFLLFSFLFVPKHYLAEQTKNVQIFDSRKASFLTMIFLLILAGVFDFVPYFISIPIAAVLLFLYDRKSFRELDYRLLATFVLFFIAVGCFSQSDAIVQVLKPRFQTEKQTFFISILLSQIISNVPAVILAAPFTKHIEALFYGVNVGGLGTLIASLANLIGFKIFKLYYPNEAKRYLKEFTVVNLIFLAAFILFFLFYI</sequence>
<feature type="domain" description="Citrate transporter-like" evidence="8">
    <location>
        <begin position="19"/>
        <end position="304"/>
    </location>
</feature>
<feature type="transmembrane region" description="Helical" evidence="7">
    <location>
        <begin position="158"/>
        <end position="179"/>
    </location>
</feature>
<comment type="subcellular location">
    <subcellularLocation>
        <location evidence="1">Cell membrane</location>
        <topology evidence="1">Multi-pass membrane protein</topology>
    </subcellularLocation>
</comment>
<evidence type="ECO:0000313" key="10">
    <source>
        <dbReference type="EMBL" id="WYJ92117.1"/>
    </source>
</evidence>
<evidence type="ECO:0000256" key="4">
    <source>
        <dbReference type="ARBA" id="ARBA00022692"/>
    </source>
</evidence>
<dbReference type="RefSeq" id="WP_086349089.1">
    <property type="nucleotide sequence ID" value="NZ_CP147247.1"/>
</dbReference>
<gene>
    <name evidence="9" type="ORF">A5888_002019</name>
    <name evidence="10" type="ORF">A5888_003890</name>
</gene>
<dbReference type="InterPro" id="IPR004680">
    <property type="entry name" value="Cit_transptr-like_dom"/>
</dbReference>
<evidence type="ECO:0000313" key="9">
    <source>
        <dbReference type="EMBL" id="OTP15805.1"/>
    </source>
</evidence>
<name>A0A242K7A1_9ENTE</name>
<feature type="transmembrane region" description="Helical" evidence="7">
    <location>
        <begin position="118"/>
        <end position="138"/>
    </location>
</feature>
<keyword evidence="11" id="KW-1185">Reference proteome</keyword>
<dbReference type="Pfam" id="PF03600">
    <property type="entry name" value="CitMHS"/>
    <property type="match status" value="1"/>
</dbReference>
<evidence type="ECO:0000256" key="5">
    <source>
        <dbReference type="ARBA" id="ARBA00022989"/>
    </source>
</evidence>
<feature type="transmembrane region" description="Helical" evidence="7">
    <location>
        <begin position="280"/>
        <end position="302"/>
    </location>
</feature>
<keyword evidence="4 7" id="KW-0812">Transmembrane</keyword>
<dbReference type="GO" id="GO:0055085">
    <property type="term" value="P:transmembrane transport"/>
    <property type="evidence" value="ECO:0007669"/>
    <property type="project" value="InterPro"/>
</dbReference>
<feature type="transmembrane region" description="Helical" evidence="7">
    <location>
        <begin position="41"/>
        <end position="63"/>
    </location>
</feature>
<dbReference type="GO" id="GO:0005886">
    <property type="term" value="C:plasma membrane"/>
    <property type="evidence" value="ECO:0007669"/>
    <property type="project" value="UniProtKB-SubCell"/>
</dbReference>
<evidence type="ECO:0000256" key="2">
    <source>
        <dbReference type="ARBA" id="ARBA00022448"/>
    </source>
</evidence>
<feature type="transmembrane region" description="Helical" evidence="7">
    <location>
        <begin position="12"/>
        <end position="29"/>
    </location>
</feature>